<dbReference type="Proteomes" id="UP001487740">
    <property type="component" value="Unassembled WGS sequence"/>
</dbReference>
<keyword evidence="2" id="KW-1185">Reference proteome</keyword>
<evidence type="ECO:0000313" key="1">
    <source>
        <dbReference type="EMBL" id="KAK8383069.1"/>
    </source>
</evidence>
<name>A0AAW0T6M6_SCYPA</name>
<dbReference type="EMBL" id="JARAKH010000038">
    <property type="protein sequence ID" value="KAK8383069.1"/>
    <property type="molecule type" value="Genomic_DNA"/>
</dbReference>
<reference evidence="1 2" key="1">
    <citation type="submission" date="2023-03" db="EMBL/GenBank/DDBJ databases">
        <title>High-quality genome of Scylla paramamosain provides insights in environmental adaptation.</title>
        <authorList>
            <person name="Zhang L."/>
        </authorList>
    </citation>
    <scope>NUCLEOTIDE SEQUENCE [LARGE SCALE GENOMIC DNA]</scope>
    <source>
        <strain evidence="1">LZ_2023a</strain>
        <tissue evidence="1">Muscle</tissue>
    </source>
</reference>
<protein>
    <submittedName>
        <fullName evidence="1">Uncharacterized protein</fullName>
    </submittedName>
</protein>
<sequence length="117" mass="13131">MPEHLHDFTLPDEWKDTLGPNPQWLLLYDNGPEAISHIIVFATEEDLYHLAAAETIYMDSKMAPAQFTSVPGVVAVLQCAGLTFMPTEEVKEGMEHFKTFTSSEAAELMDYFDTTCV</sequence>
<proteinExistence type="predicted"/>
<accession>A0AAW0T6M6</accession>
<evidence type="ECO:0000313" key="2">
    <source>
        <dbReference type="Proteomes" id="UP001487740"/>
    </source>
</evidence>
<organism evidence="1 2">
    <name type="scientific">Scylla paramamosain</name>
    <name type="common">Mud crab</name>
    <dbReference type="NCBI Taxonomy" id="85552"/>
    <lineage>
        <taxon>Eukaryota</taxon>
        <taxon>Metazoa</taxon>
        <taxon>Ecdysozoa</taxon>
        <taxon>Arthropoda</taxon>
        <taxon>Crustacea</taxon>
        <taxon>Multicrustacea</taxon>
        <taxon>Malacostraca</taxon>
        <taxon>Eumalacostraca</taxon>
        <taxon>Eucarida</taxon>
        <taxon>Decapoda</taxon>
        <taxon>Pleocyemata</taxon>
        <taxon>Brachyura</taxon>
        <taxon>Eubrachyura</taxon>
        <taxon>Portunoidea</taxon>
        <taxon>Portunidae</taxon>
        <taxon>Portuninae</taxon>
        <taxon>Scylla</taxon>
    </lineage>
</organism>
<comment type="caution">
    <text evidence="1">The sequence shown here is derived from an EMBL/GenBank/DDBJ whole genome shotgun (WGS) entry which is preliminary data.</text>
</comment>
<gene>
    <name evidence="1" type="ORF">O3P69_011531</name>
</gene>
<dbReference type="AlphaFoldDB" id="A0AAW0T6M6"/>